<evidence type="ECO:0000313" key="5">
    <source>
        <dbReference type="Proteomes" id="UP000184513"/>
    </source>
</evidence>
<dbReference type="InterPro" id="IPR036291">
    <property type="entry name" value="NAD(P)-bd_dom_sf"/>
</dbReference>
<organism evidence="4 5">
    <name type="scientific">Cyclobacterium lianum</name>
    <dbReference type="NCBI Taxonomy" id="388280"/>
    <lineage>
        <taxon>Bacteria</taxon>
        <taxon>Pseudomonadati</taxon>
        <taxon>Bacteroidota</taxon>
        <taxon>Cytophagia</taxon>
        <taxon>Cytophagales</taxon>
        <taxon>Cyclobacteriaceae</taxon>
        <taxon>Cyclobacterium</taxon>
    </lineage>
</organism>
<reference evidence="4 5" key="1">
    <citation type="submission" date="2016-11" db="EMBL/GenBank/DDBJ databases">
        <authorList>
            <person name="Jaros S."/>
            <person name="Januszkiewicz K."/>
            <person name="Wedrychowicz H."/>
        </authorList>
    </citation>
    <scope>NUCLEOTIDE SEQUENCE [LARGE SCALE GENOMIC DNA]</scope>
    <source>
        <strain evidence="4 5">CGMCC 1.6102</strain>
    </source>
</reference>
<comment type="similarity">
    <text evidence="1 3">Belongs to the short-chain dehydrogenases/reductases (SDR) family.</text>
</comment>
<name>A0A1M7N3M8_9BACT</name>
<dbReference type="PROSITE" id="PS00061">
    <property type="entry name" value="ADH_SHORT"/>
    <property type="match status" value="1"/>
</dbReference>
<dbReference type="InterPro" id="IPR002347">
    <property type="entry name" value="SDR_fam"/>
</dbReference>
<dbReference type="EMBL" id="FRCY01000005">
    <property type="protein sequence ID" value="SHM97977.1"/>
    <property type="molecule type" value="Genomic_DNA"/>
</dbReference>
<sequence>MVAYGLKDKVVLITGTNNPKGMGAAMVLSYAKQGAKVAMVYKRMSFDYDEASAKGDCVDSYFKALSMDCSEVEHSISSHTRDYLAIESDISVAENIPVIFDKIEAKLGKVNILINNAAGYPVQDSIFNIRLDDIKSTYETTVQGTIMMIREFVKRGYGELIESGFRDIQETSMGVGTYKPLHTDAQYGRIVNFSTDTAQIMSGQLAYGSSKAAVEAFTRSIAMELGYLGITVNAIAPGPTQTGWMNPELIQRVLPDIPIARIGTPQDIADTVLFLTSDKASWVTGQVIKVSGGHGL</sequence>
<evidence type="ECO:0000256" key="3">
    <source>
        <dbReference type="RuleBase" id="RU000363"/>
    </source>
</evidence>
<evidence type="ECO:0000313" key="4">
    <source>
        <dbReference type="EMBL" id="SHM97977.1"/>
    </source>
</evidence>
<dbReference type="InterPro" id="IPR020904">
    <property type="entry name" value="Sc_DH/Rdtase_CS"/>
</dbReference>
<gene>
    <name evidence="4" type="ORF">SAMN04488057_10532</name>
</gene>
<proteinExistence type="inferred from homology"/>
<dbReference type="PRINTS" id="PR00081">
    <property type="entry name" value="GDHRDH"/>
</dbReference>
<evidence type="ECO:0000256" key="1">
    <source>
        <dbReference type="ARBA" id="ARBA00006484"/>
    </source>
</evidence>
<dbReference type="CDD" id="cd05233">
    <property type="entry name" value="SDR_c"/>
    <property type="match status" value="1"/>
</dbReference>
<dbReference type="Pfam" id="PF00106">
    <property type="entry name" value="adh_short"/>
    <property type="match status" value="1"/>
</dbReference>
<protein>
    <submittedName>
        <fullName evidence="4">3-oxoacyl-[acyl-carrier protein] reductase</fullName>
    </submittedName>
</protein>
<dbReference type="AlphaFoldDB" id="A0A1M7N3M8"/>
<dbReference type="GO" id="GO:0016614">
    <property type="term" value="F:oxidoreductase activity, acting on CH-OH group of donors"/>
    <property type="evidence" value="ECO:0007669"/>
    <property type="project" value="UniProtKB-ARBA"/>
</dbReference>
<dbReference type="SUPFAM" id="SSF51735">
    <property type="entry name" value="NAD(P)-binding Rossmann-fold domains"/>
    <property type="match status" value="1"/>
</dbReference>
<dbReference type="PANTHER" id="PTHR48107:SF7">
    <property type="entry name" value="RE15974P"/>
    <property type="match status" value="1"/>
</dbReference>
<dbReference type="Gene3D" id="3.40.50.720">
    <property type="entry name" value="NAD(P)-binding Rossmann-like Domain"/>
    <property type="match status" value="1"/>
</dbReference>
<dbReference type="PANTHER" id="PTHR48107">
    <property type="entry name" value="NADPH-DEPENDENT ALDEHYDE REDUCTASE-LIKE PROTEIN, CHLOROPLASTIC-RELATED"/>
    <property type="match status" value="1"/>
</dbReference>
<dbReference type="Proteomes" id="UP000184513">
    <property type="component" value="Unassembled WGS sequence"/>
</dbReference>
<dbReference type="STRING" id="388280.SAMN04488057_10532"/>
<accession>A0A1M7N3M8</accession>
<dbReference type="PRINTS" id="PR00080">
    <property type="entry name" value="SDRFAMILY"/>
</dbReference>
<dbReference type="Pfam" id="PF13561">
    <property type="entry name" value="adh_short_C2"/>
    <property type="match status" value="1"/>
</dbReference>
<keyword evidence="2" id="KW-0560">Oxidoreductase</keyword>
<keyword evidence="5" id="KW-1185">Reference proteome</keyword>
<evidence type="ECO:0000256" key="2">
    <source>
        <dbReference type="ARBA" id="ARBA00023002"/>
    </source>
</evidence>